<reference evidence="1 2" key="1">
    <citation type="journal article" date="2024" name="J Genomics">
        <title>Draft genome sequencing and assembly of Favolaschia claudopus CIRM-BRFM 2984 isolated from oak limbs.</title>
        <authorList>
            <person name="Navarro D."/>
            <person name="Drula E."/>
            <person name="Chaduli D."/>
            <person name="Cazenave R."/>
            <person name="Ahrendt S."/>
            <person name="Wang J."/>
            <person name="Lipzen A."/>
            <person name="Daum C."/>
            <person name="Barry K."/>
            <person name="Grigoriev I.V."/>
            <person name="Favel A."/>
            <person name="Rosso M.N."/>
            <person name="Martin F."/>
        </authorList>
    </citation>
    <scope>NUCLEOTIDE SEQUENCE [LARGE SCALE GENOMIC DNA]</scope>
    <source>
        <strain evidence="1 2">CIRM-BRFM 2984</strain>
    </source>
</reference>
<dbReference type="SUPFAM" id="SSF54427">
    <property type="entry name" value="NTF2-like"/>
    <property type="match status" value="1"/>
</dbReference>
<accession>A0AAW0AFS1</accession>
<dbReference type="GO" id="GO:0016853">
    <property type="term" value="F:isomerase activity"/>
    <property type="evidence" value="ECO:0007669"/>
    <property type="project" value="UniProtKB-KW"/>
</dbReference>
<comment type="caution">
    <text evidence="1">The sequence shown here is derived from an EMBL/GenBank/DDBJ whole genome shotgun (WGS) entry which is preliminary data.</text>
</comment>
<name>A0AAW0AFS1_9AGAR</name>
<proteinExistence type="predicted"/>
<evidence type="ECO:0000313" key="1">
    <source>
        <dbReference type="EMBL" id="KAK7007507.1"/>
    </source>
</evidence>
<sequence length="141" mass="15885">MSAFILNKAYILSFFSSLQEGDLSFIDPNVRWVIGSEIKDPVRLTGVYNLASWVTDVKTPLWNRLQNQAVAATPTSIDIITNNKAIVEVVSKGIQLNGNPYNNRYVWILFFSDAGKIIEIREYLDTALCQEVMQTNEPVKG</sequence>
<protein>
    <submittedName>
        <fullName evidence="1">Ketosteroid isomerase</fullName>
    </submittedName>
</protein>
<keyword evidence="1" id="KW-0413">Isomerase</keyword>
<evidence type="ECO:0000313" key="2">
    <source>
        <dbReference type="Proteomes" id="UP001362999"/>
    </source>
</evidence>
<dbReference type="EMBL" id="JAWWNJ010000070">
    <property type="protein sequence ID" value="KAK7007507.1"/>
    <property type="molecule type" value="Genomic_DNA"/>
</dbReference>
<dbReference type="InterPro" id="IPR032710">
    <property type="entry name" value="NTF2-like_dom_sf"/>
</dbReference>
<dbReference type="AlphaFoldDB" id="A0AAW0AFS1"/>
<keyword evidence="2" id="KW-1185">Reference proteome</keyword>
<gene>
    <name evidence="1" type="ORF">R3P38DRAFT_1655427</name>
</gene>
<organism evidence="1 2">
    <name type="scientific">Favolaschia claudopus</name>
    <dbReference type="NCBI Taxonomy" id="2862362"/>
    <lineage>
        <taxon>Eukaryota</taxon>
        <taxon>Fungi</taxon>
        <taxon>Dikarya</taxon>
        <taxon>Basidiomycota</taxon>
        <taxon>Agaricomycotina</taxon>
        <taxon>Agaricomycetes</taxon>
        <taxon>Agaricomycetidae</taxon>
        <taxon>Agaricales</taxon>
        <taxon>Marasmiineae</taxon>
        <taxon>Mycenaceae</taxon>
        <taxon>Favolaschia</taxon>
    </lineage>
</organism>
<dbReference type="Gene3D" id="3.10.450.50">
    <property type="match status" value="1"/>
</dbReference>
<dbReference type="Proteomes" id="UP001362999">
    <property type="component" value="Unassembled WGS sequence"/>
</dbReference>